<dbReference type="OrthoDB" id="9803142at2"/>
<accession>A0A560EUA1</accession>
<dbReference type="RefSeq" id="WP_145753139.1">
    <property type="nucleotide sequence ID" value="NZ_VITN01000022.1"/>
</dbReference>
<dbReference type="EMBL" id="VITN01000022">
    <property type="protein sequence ID" value="TWB12960.1"/>
    <property type="molecule type" value="Genomic_DNA"/>
</dbReference>
<proteinExistence type="predicted"/>
<dbReference type="AlphaFoldDB" id="A0A560EUA1"/>
<gene>
    <name evidence="1" type="ORF">FBZ89_12261</name>
</gene>
<protein>
    <submittedName>
        <fullName evidence="1">Uncharacterized protein</fullName>
    </submittedName>
</protein>
<reference evidence="1 2" key="1">
    <citation type="submission" date="2019-06" db="EMBL/GenBank/DDBJ databases">
        <title>Genomic Encyclopedia of Type Strains, Phase IV (KMG-V): Genome sequencing to study the core and pangenomes of soil and plant-associated prokaryotes.</title>
        <authorList>
            <person name="Whitman W."/>
        </authorList>
    </citation>
    <scope>NUCLEOTIDE SEQUENCE [LARGE SCALE GENOMIC DNA]</scope>
    <source>
        <strain evidence="1 2">BR 11880</strain>
    </source>
</reference>
<evidence type="ECO:0000313" key="2">
    <source>
        <dbReference type="Proteomes" id="UP000319859"/>
    </source>
</evidence>
<comment type="caution">
    <text evidence="1">The sequence shown here is derived from an EMBL/GenBank/DDBJ whole genome shotgun (WGS) entry which is preliminary data.</text>
</comment>
<sequence>MPLENARKANGLFLARLEEQVAALQLTTFPGRHPGPYCWLAIVRGIIDTANAYLSSSRDAEIGIDQANKLVVDAAALGQLAVKCLGDLKGAEASELPYQLVRPLQRWLDQLGIDRTTFFRAEHAPNYELAKFGPGYFQVRDPSPSLQEAMKGIEWPIHRVTVPSRSLGMLPYFAVVAHEAGHAIFERISSDIEQGLNGRSDAAADLLERVAGRLGKNALETAETMRVIKVLSNWIEELAADSVAHIIVGPAFYFALFGFLEMSWPSLGIAETHPPSDLRRSLLFGKMQSPHGTNYAQVFLSRTGVELRKDINSPGLTLCPDPDDLFDKLKAFEMLKAGGHPELDAAIMTEMVAYMEEVHDVVHSCCENYLKANFANLVYTPDKFEADLDRHLNALCALIPPIEAEEEGILRPAALATILNVGWAVLLTRMDVIPSPNGAYGNEDAKRMERVHALLVKAVELAEARHAWEDAA</sequence>
<dbReference type="Proteomes" id="UP000319859">
    <property type="component" value="Unassembled WGS sequence"/>
</dbReference>
<evidence type="ECO:0000313" key="1">
    <source>
        <dbReference type="EMBL" id="TWB12960.1"/>
    </source>
</evidence>
<name>A0A560EUA1_9PROT</name>
<organism evidence="1 2">
    <name type="scientific">Nitrospirillum amazonense</name>
    <dbReference type="NCBI Taxonomy" id="28077"/>
    <lineage>
        <taxon>Bacteria</taxon>
        <taxon>Pseudomonadati</taxon>
        <taxon>Pseudomonadota</taxon>
        <taxon>Alphaproteobacteria</taxon>
        <taxon>Rhodospirillales</taxon>
        <taxon>Azospirillaceae</taxon>
        <taxon>Nitrospirillum</taxon>
    </lineage>
</organism>